<evidence type="ECO:0000256" key="8">
    <source>
        <dbReference type="ARBA" id="ARBA00023224"/>
    </source>
</evidence>
<keyword evidence="8" id="KW-0807">Transducer</keyword>
<organism evidence="13">
    <name type="scientific">Gongylonema pulchrum</name>
    <dbReference type="NCBI Taxonomy" id="637853"/>
    <lineage>
        <taxon>Eukaryota</taxon>
        <taxon>Metazoa</taxon>
        <taxon>Ecdysozoa</taxon>
        <taxon>Nematoda</taxon>
        <taxon>Chromadorea</taxon>
        <taxon>Rhabditida</taxon>
        <taxon>Spirurina</taxon>
        <taxon>Spiruromorpha</taxon>
        <taxon>Spiruroidea</taxon>
        <taxon>Gongylonematidae</taxon>
        <taxon>Gongylonema</taxon>
    </lineage>
</organism>
<evidence type="ECO:0000256" key="5">
    <source>
        <dbReference type="ARBA" id="ARBA00023040"/>
    </source>
</evidence>
<feature type="domain" description="G-protein coupled receptors family 1 profile" evidence="10">
    <location>
        <begin position="1"/>
        <end position="55"/>
    </location>
</feature>
<evidence type="ECO:0000313" key="11">
    <source>
        <dbReference type="EMBL" id="VDK57055.1"/>
    </source>
</evidence>
<keyword evidence="4 9" id="KW-1133">Transmembrane helix</keyword>
<evidence type="ECO:0000256" key="4">
    <source>
        <dbReference type="ARBA" id="ARBA00022989"/>
    </source>
</evidence>
<dbReference type="AlphaFoldDB" id="A0A183DEB6"/>
<dbReference type="InterPro" id="IPR000276">
    <property type="entry name" value="GPCR_Rhodpsn"/>
</dbReference>
<evidence type="ECO:0000256" key="1">
    <source>
        <dbReference type="ARBA" id="ARBA00004651"/>
    </source>
</evidence>
<dbReference type="Gene3D" id="1.20.1070.10">
    <property type="entry name" value="Rhodopsin 7-helix transmembrane proteins"/>
    <property type="match status" value="1"/>
</dbReference>
<dbReference type="Pfam" id="PF00001">
    <property type="entry name" value="7tm_1"/>
    <property type="match status" value="1"/>
</dbReference>
<protein>
    <submittedName>
        <fullName evidence="13">G_PROTEIN_RECEP_F1_2 domain-containing protein</fullName>
    </submittedName>
</protein>
<gene>
    <name evidence="11" type="ORF">GPUH_LOCUS7057</name>
</gene>
<evidence type="ECO:0000256" key="3">
    <source>
        <dbReference type="ARBA" id="ARBA00022692"/>
    </source>
</evidence>
<accession>A0A183DEB6</accession>
<dbReference type="Proteomes" id="UP000271098">
    <property type="component" value="Unassembled WGS sequence"/>
</dbReference>
<evidence type="ECO:0000313" key="12">
    <source>
        <dbReference type="Proteomes" id="UP000271098"/>
    </source>
</evidence>
<dbReference type="InterPro" id="IPR017452">
    <property type="entry name" value="GPCR_Rhodpsn_7TM"/>
</dbReference>
<dbReference type="GO" id="GO:0005886">
    <property type="term" value="C:plasma membrane"/>
    <property type="evidence" value="ECO:0007669"/>
    <property type="project" value="UniProtKB-SubCell"/>
</dbReference>
<evidence type="ECO:0000256" key="9">
    <source>
        <dbReference type="SAM" id="Phobius"/>
    </source>
</evidence>
<keyword evidence="7" id="KW-0675">Receptor</keyword>
<evidence type="ECO:0000313" key="13">
    <source>
        <dbReference type="WBParaSite" id="GPUH_0000706601-mRNA-1"/>
    </source>
</evidence>
<evidence type="ECO:0000256" key="2">
    <source>
        <dbReference type="ARBA" id="ARBA00022475"/>
    </source>
</evidence>
<name>A0A183DEB6_9BILA</name>
<reference evidence="11 12" key="2">
    <citation type="submission" date="2018-11" db="EMBL/GenBank/DDBJ databases">
        <authorList>
            <consortium name="Pathogen Informatics"/>
        </authorList>
    </citation>
    <scope>NUCLEOTIDE SEQUENCE [LARGE SCALE GENOMIC DNA]</scope>
</reference>
<dbReference type="WBParaSite" id="GPUH_0000706601-mRNA-1">
    <property type="protein sequence ID" value="GPUH_0000706601-mRNA-1"/>
    <property type="gene ID" value="GPUH_0000706601"/>
</dbReference>
<dbReference type="PROSITE" id="PS50262">
    <property type="entry name" value="G_PROTEIN_RECEP_F1_2"/>
    <property type="match status" value="1"/>
</dbReference>
<keyword evidence="6 9" id="KW-0472">Membrane</keyword>
<evidence type="ECO:0000256" key="6">
    <source>
        <dbReference type="ARBA" id="ARBA00023136"/>
    </source>
</evidence>
<keyword evidence="5" id="KW-0297">G-protein coupled receptor</keyword>
<keyword evidence="12" id="KW-1185">Reference proteome</keyword>
<reference evidence="13" key="1">
    <citation type="submission" date="2016-06" db="UniProtKB">
        <authorList>
            <consortium name="WormBaseParasite"/>
        </authorList>
    </citation>
    <scope>IDENTIFICATION</scope>
</reference>
<dbReference type="SUPFAM" id="SSF81321">
    <property type="entry name" value="Family A G protein-coupled receptor-like"/>
    <property type="match status" value="1"/>
</dbReference>
<feature type="transmembrane region" description="Helical" evidence="9">
    <location>
        <begin position="39"/>
        <end position="58"/>
    </location>
</feature>
<dbReference type="OrthoDB" id="5981855at2759"/>
<sequence length="67" mass="8002">MLAIMVAIFMVCWLPYQLYHALLERLIQNFELASHSYMIFYWLAMSAASYNPFIYCYTNARYVIVAF</sequence>
<dbReference type="EMBL" id="UYRT01017608">
    <property type="protein sequence ID" value="VDK57055.1"/>
    <property type="molecule type" value="Genomic_DNA"/>
</dbReference>
<dbReference type="PANTHER" id="PTHR46925">
    <property type="entry name" value="G-PROTEIN COUPLED RECEPTOR TKR-1-RELATED"/>
    <property type="match status" value="1"/>
</dbReference>
<dbReference type="InterPro" id="IPR001681">
    <property type="entry name" value="Neurokn_rcpt"/>
</dbReference>
<evidence type="ECO:0000259" key="10">
    <source>
        <dbReference type="PROSITE" id="PS50262"/>
    </source>
</evidence>
<proteinExistence type="predicted"/>
<dbReference type="PANTHER" id="PTHR46925:SF2">
    <property type="entry name" value="G-PROTEIN COUPLED RECEPTOR TKR-1-RELATED"/>
    <property type="match status" value="1"/>
</dbReference>
<dbReference type="GO" id="GO:0004995">
    <property type="term" value="F:tachykinin receptor activity"/>
    <property type="evidence" value="ECO:0007669"/>
    <property type="project" value="InterPro"/>
</dbReference>
<keyword evidence="2" id="KW-1003">Cell membrane</keyword>
<keyword evidence="3 9" id="KW-0812">Transmembrane</keyword>
<evidence type="ECO:0000256" key="7">
    <source>
        <dbReference type="ARBA" id="ARBA00023170"/>
    </source>
</evidence>
<comment type="subcellular location">
    <subcellularLocation>
        <location evidence="1">Cell membrane</location>
        <topology evidence="1">Multi-pass membrane protein</topology>
    </subcellularLocation>
</comment>